<proteinExistence type="predicted"/>
<organism evidence="1">
    <name type="scientific">marine sediment metagenome</name>
    <dbReference type="NCBI Taxonomy" id="412755"/>
    <lineage>
        <taxon>unclassified sequences</taxon>
        <taxon>metagenomes</taxon>
        <taxon>ecological metagenomes</taxon>
    </lineage>
</organism>
<dbReference type="EMBL" id="BARW01018987">
    <property type="protein sequence ID" value="GAI90103.1"/>
    <property type="molecule type" value="Genomic_DNA"/>
</dbReference>
<gene>
    <name evidence="1" type="ORF">S12H4_32382</name>
</gene>
<feature type="non-terminal residue" evidence="1">
    <location>
        <position position="142"/>
    </location>
</feature>
<dbReference type="AlphaFoldDB" id="X1SAV7"/>
<accession>X1SAV7</accession>
<dbReference type="InterPro" id="IPR031009">
    <property type="entry name" value="Tcm_partner"/>
</dbReference>
<dbReference type="NCBIfam" id="TIGR04474">
    <property type="entry name" value="tcm_partner"/>
    <property type="match status" value="1"/>
</dbReference>
<reference evidence="1" key="1">
    <citation type="journal article" date="2014" name="Front. Microbiol.">
        <title>High frequency of phylogenetically diverse reductive dehalogenase-homologous genes in deep subseafloor sedimentary metagenomes.</title>
        <authorList>
            <person name="Kawai M."/>
            <person name="Futagami T."/>
            <person name="Toyoda A."/>
            <person name="Takaki Y."/>
            <person name="Nishi S."/>
            <person name="Hori S."/>
            <person name="Arai W."/>
            <person name="Tsubouchi T."/>
            <person name="Morono Y."/>
            <person name="Uchiyama I."/>
            <person name="Ito T."/>
            <person name="Fujiyama A."/>
            <person name="Inagaki F."/>
            <person name="Takami H."/>
        </authorList>
    </citation>
    <scope>NUCLEOTIDE SEQUENCE</scope>
    <source>
        <strain evidence="1">Expedition CK06-06</strain>
    </source>
</reference>
<protein>
    <submittedName>
        <fullName evidence="1">Uncharacterized protein</fullName>
    </submittedName>
</protein>
<comment type="caution">
    <text evidence="1">The sequence shown here is derived from an EMBL/GenBank/DDBJ whole genome shotgun (WGS) entry which is preliminary data.</text>
</comment>
<evidence type="ECO:0000313" key="1">
    <source>
        <dbReference type="EMBL" id="GAI90103.1"/>
    </source>
</evidence>
<sequence length="142" mass="16211">MSQEVSGLASYLQPEDDGLLMRDSGQWTNVKLHYLQRYIEMFITRMRKQKWRALNYIDLLAGPGKCFIRENKQIVLGSPLIALKAPHAFDGHYLVDLDSENVKSLQTRCAASSHFGRIRFYTGDCNHLVGYIVSDINATDSR</sequence>
<name>X1SAV7_9ZZZZ</name>